<proteinExistence type="predicted"/>
<keyword evidence="2" id="KW-0732">Signal</keyword>
<dbReference type="RefSeq" id="WP_244517791.1">
    <property type="nucleotide sequence ID" value="NZ_FMTP01000003.1"/>
</dbReference>
<keyword evidence="4" id="KW-1185">Reference proteome</keyword>
<gene>
    <name evidence="3" type="ORF">SAMN05660859_2423</name>
</gene>
<accession>A0A1G4SQY0</accession>
<dbReference type="Proteomes" id="UP000198889">
    <property type="component" value="Unassembled WGS sequence"/>
</dbReference>
<feature type="signal peptide" evidence="2">
    <location>
        <begin position="1"/>
        <end position="32"/>
    </location>
</feature>
<dbReference type="AlphaFoldDB" id="A0A1G4SQY0"/>
<feature type="chain" id="PRO_5011752013" evidence="2">
    <location>
        <begin position="33"/>
        <end position="227"/>
    </location>
</feature>
<name>A0A1G4SQY0_9HYPH</name>
<feature type="region of interest" description="Disordered" evidence="1">
    <location>
        <begin position="172"/>
        <end position="227"/>
    </location>
</feature>
<dbReference type="EMBL" id="FMTP01000003">
    <property type="protein sequence ID" value="SCW71580.1"/>
    <property type="molecule type" value="Genomic_DNA"/>
</dbReference>
<dbReference type="STRING" id="177413.SAMN05660859_2423"/>
<evidence type="ECO:0000313" key="4">
    <source>
        <dbReference type="Proteomes" id="UP000198889"/>
    </source>
</evidence>
<reference evidence="4" key="1">
    <citation type="submission" date="2016-10" db="EMBL/GenBank/DDBJ databases">
        <authorList>
            <person name="Varghese N."/>
            <person name="Submissions S."/>
        </authorList>
    </citation>
    <scope>NUCLEOTIDE SEQUENCE [LARGE SCALE GENOMIC DNA]</scope>
    <source>
        <strain evidence="4">CGMCC 1.1761</strain>
    </source>
</reference>
<organism evidence="3 4">
    <name type="scientific">Ancylobacter rudongensis</name>
    <dbReference type="NCBI Taxonomy" id="177413"/>
    <lineage>
        <taxon>Bacteria</taxon>
        <taxon>Pseudomonadati</taxon>
        <taxon>Pseudomonadota</taxon>
        <taxon>Alphaproteobacteria</taxon>
        <taxon>Hyphomicrobiales</taxon>
        <taxon>Xanthobacteraceae</taxon>
        <taxon>Ancylobacter</taxon>
    </lineage>
</organism>
<evidence type="ECO:0000256" key="1">
    <source>
        <dbReference type="SAM" id="MobiDB-lite"/>
    </source>
</evidence>
<sequence>MTKRVHATRAALLRGAMVCTMAGAFGVAPVFAADDPPEMNLTGQLLTGLGLVAPPPPNIDYRERAPLVVPPTGDILPPPRDASAIAQNPAWPKDHDAVVREQAEKTNWSEAWESIARDGNTNARTLTPAELDKGYRAGKATGSGFNNRRTNDDNRLSLNQLEFFGWGNKKGEEAVPFEGEPDRESLVQPPPGYQTPAPGAKYGVVSDRPEDKDWKMPAWFDRAQPNK</sequence>
<evidence type="ECO:0000313" key="3">
    <source>
        <dbReference type="EMBL" id="SCW71580.1"/>
    </source>
</evidence>
<evidence type="ECO:0000256" key="2">
    <source>
        <dbReference type="SAM" id="SignalP"/>
    </source>
</evidence>
<protein>
    <submittedName>
        <fullName evidence="3">Uncharacterized protein</fullName>
    </submittedName>
</protein>